<evidence type="ECO:0000313" key="2">
    <source>
        <dbReference type="EMBL" id="PBK94313.1"/>
    </source>
</evidence>
<feature type="chain" id="PRO_5013843715" evidence="1">
    <location>
        <begin position="24"/>
        <end position="240"/>
    </location>
</feature>
<dbReference type="AlphaFoldDB" id="A0A2H3E193"/>
<sequence length="240" mass="28065">MRGFVVLLPVSLHLVCLCLKVRGQTIVDQKCWQSKYPTWTVSSNFITSLGNLVRSKQHYFWSIDSTGTSQSNMRDMRHRNDGDDTQTNYRGTLTFAALWHIALDWYLHFYSEEPRLSHNYLRWQQGSLLISQKHYYWDTNHLELTPVTKYTPDLIVMYMVVDLPVNRNFRTSSGLEVIYAMKTVDGGGATCYGENTYLLYTFKPLDGYVGRPYFGQGTYLKRAPPVSWRWPEAETKKEWD</sequence>
<protein>
    <submittedName>
        <fullName evidence="2">Uncharacterized protein</fullName>
    </submittedName>
</protein>
<gene>
    <name evidence="2" type="ORF">ARMGADRAFT_1029452</name>
</gene>
<name>A0A2H3E193_ARMGA</name>
<keyword evidence="3" id="KW-1185">Reference proteome</keyword>
<keyword evidence="1" id="KW-0732">Signal</keyword>
<feature type="signal peptide" evidence="1">
    <location>
        <begin position="1"/>
        <end position="23"/>
    </location>
</feature>
<reference evidence="3" key="1">
    <citation type="journal article" date="2017" name="Nat. Ecol. Evol.">
        <title>Genome expansion and lineage-specific genetic innovations in the forest pathogenic fungi Armillaria.</title>
        <authorList>
            <person name="Sipos G."/>
            <person name="Prasanna A.N."/>
            <person name="Walter M.C."/>
            <person name="O'Connor E."/>
            <person name="Balint B."/>
            <person name="Krizsan K."/>
            <person name="Kiss B."/>
            <person name="Hess J."/>
            <person name="Varga T."/>
            <person name="Slot J."/>
            <person name="Riley R."/>
            <person name="Boka B."/>
            <person name="Rigling D."/>
            <person name="Barry K."/>
            <person name="Lee J."/>
            <person name="Mihaltcheva S."/>
            <person name="LaButti K."/>
            <person name="Lipzen A."/>
            <person name="Waldron R."/>
            <person name="Moloney N.M."/>
            <person name="Sperisen C."/>
            <person name="Kredics L."/>
            <person name="Vagvoelgyi C."/>
            <person name="Patrignani A."/>
            <person name="Fitzpatrick D."/>
            <person name="Nagy I."/>
            <person name="Doyle S."/>
            <person name="Anderson J.B."/>
            <person name="Grigoriev I.V."/>
            <person name="Gueldener U."/>
            <person name="Muensterkoetter M."/>
            <person name="Nagy L.G."/>
        </authorList>
    </citation>
    <scope>NUCLEOTIDE SEQUENCE [LARGE SCALE GENOMIC DNA]</scope>
    <source>
        <strain evidence="3">Ar21-2</strain>
    </source>
</reference>
<evidence type="ECO:0000313" key="3">
    <source>
        <dbReference type="Proteomes" id="UP000217790"/>
    </source>
</evidence>
<dbReference type="InParanoid" id="A0A2H3E193"/>
<organism evidence="2 3">
    <name type="scientific">Armillaria gallica</name>
    <name type="common">Bulbous honey fungus</name>
    <name type="synonym">Armillaria bulbosa</name>
    <dbReference type="NCBI Taxonomy" id="47427"/>
    <lineage>
        <taxon>Eukaryota</taxon>
        <taxon>Fungi</taxon>
        <taxon>Dikarya</taxon>
        <taxon>Basidiomycota</taxon>
        <taxon>Agaricomycotina</taxon>
        <taxon>Agaricomycetes</taxon>
        <taxon>Agaricomycetidae</taxon>
        <taxon>Agaricales</taxon>
        <taxon>Marasmiineae</taxon>
        <taxon>Physalacriaceae</taxon>
        <taxon>Armillaria</taxon>
    </lineage>
</organism>
<dbReference type="Proteomes" id="UP000217790">
    <property type="component" value="Unassembled WGS sequence"/>
</dbReference>
<accession>A0A2H3E193</accession>
<evidence type="ECO:0000256" key="1">
    <source>
        <dbReference type="SAM" id="SignalP"/>
    </source>
</evidence>
<dbReference type="EMBL" id="KZ293654">
    <property type="protein sequence ID" value="PBK94313.1"/>
    <property type="molecule type" value="Genomic_DNA"/>
</dbReference>
<proteinExistence type="predicted"/>